<evidence type="ECO:0000313" key="2">
    <source>
        <dbReference type="Proteomes" id="UP000784294"/>
    </source>
</evidence>
<evidence type="ECO:0000313" key="1">
    <source>
        <dbReference type="EMBL" id="VEL21573.1"/>
    </source>
</evidence>
<dbReference type="Proteomes" id="UP000784294">
    <property type="component" value="Unassembled WGS sequence"/>
</dbReference>
<proteinExistence type="predicted"/>
<reference evidence="1" key="1">
    <citation type="submission" date="2018-11" db="EMBL/GenBank/DDBJ databases">
        <authorList>
            <consortium name="Pathogen Informatics"/>
        </authorList>
    </citation>
    <scope>NUCLEOTIDE SEQUENCE</scope>
</reference>
<keyword evidence="2" id="KW-1185">Reference proteome</keyword>
<comment type="caution">
    <text evidence="1">The sequence shown here is derived from an EMBL/GenBank/DDBJ whole genome shotgun (WGS) entry which is preliminary data.</text>
</comment>
<accession>A0A448WVY6</accession>
<sequence>MPSLWTSDGTIDTCSYSLIDHQKPMRAWFQWLLKCQAQVKKRIRLLQRCPPKTQVRKWRGKHEASLHVQAGLEPDQLSSTSCLMALERLDPETLERQDESVIISRKKADGTAKQASIRCSRA</sequence>
<dbReference type="AlphaFoldDB" id="A0A448WVY6"/>
<name>A0A448WVY6_9PLAT</name>
<organism evidence="1 2">
    <name type="scientific">Protopolystoma xenopodis</name>
    <dbReference type="NCBI Taxonomy" id="117903"/>
    <lineage>
        <taxon>Eukaryota</taxon>
        <taxon>Metazoa</taxon>
        <taxon>Spiralia</taxon>
        <taxon>Lophotrochozoa</taxon>
        <taxon>Platyhelminthes</taxon>
        <taxon>Monogenea</taxon>
        <taxon>Polyopisthocotylea</taxon>
        <taxon>Polystomatidea</taxon>
        <taxon>Polystomatidae</taxon>
        <taxon>Protopolystoma</taxon>
    </lineage>
</organism>
<dbReference type="EMBL" id="CAAALY010052004">
    <property type="protein sequence ID" value="VEL21573.1"/>
    <property type="molecule type" value="Genomic_DNA"/>
</dbReference>
<protein>
    <submittedName>
        <fullName evidence="1">Uncharacterized protein</fullName>
    </submittedName>
</protein>
<gene>
    <name evidence="1" type="ORF">PXEA_LOCUS15013</name>
</gene>